<dbReference type="PANTHER" id="PTHR31511:SF12">
    <property type="entry name" value="RHO TERMINATION FACTOR N-TERMINAL DOMAIN-CONTAINING PROTEIN"/>
    <property type="match status" value="1"/>
</dbReference>
<accession>A0ABN8PB82</accession>
<evidence type="ECO:0000313" key="1">
    <source>
        <dbReference type="EMBL" id="CAH3140170.1"/>
    </source>
</evidence>
<keyword evidence="2" id="KW-1185">Reference proteome</keyword>
<dbReference type="InterPro" id="IPR004211">
    <property type="entry name" value="Endonuclease_7"/>
</dbReference>
<dbReference type="SUPFAM" id="SSF54060">
    <property type="entry name" value="His-Me finger endonucleases"/>
    <property type="match status" value="1"/>
</dbReference>
<dbReference type="PANTHER" id="PTHR31511">
    <property type="entry name" value="PROTEIN CBG23764"/>
    <property type="match status" value="1"/>
</dbReference>
<dbReference type="Gene3D" id="3.40.1800.10">
    <property type="entry name" value="His-Me finger endonucleases"/>
    <property type="match status" value="1"/>
</dbReference>
<feature type="non-terminal residue" evidence="1">
    <location>
        <position position="215"/>
    </location>
</feature>
<reference evidence="1 2" key="1">
    <citation type="submission" date="2022-05" db="EMBL/GenBank/DDBJ databases">
        <authorList>
            <consortium name="Genoscope - CEA"/>
            <person name="William W."/>
        </authorList>
    </citation>
    <scope>NUCLEOTIDE SEQUENCE [LARGE SCALE GENOMIC DNA]</scope>
</reference>
<dbReference type="InterPro" id="IPR044925">
    <property type="entry name" value="His-Me_finger_sf"/>
</dbReference>
<protein>
    <submittedName>
        <fullName evidence="1">Uncharacterized protein</fullName>
    </submittedName>
</protein>
<sequence length="215" mass="25484">MMYNQTKHKAKKQFCMYCLQNFNTEQILLKHKENCMVVNGKQAIRMPKKGENLVQFKNHQRQMLAPFVIYADFEAITEKIQGCEPNKNKSYQKHTSCSYGYKVVCCYNDKYTKPVKIYRGEEQVKMFMEEILKEVQYCEKIIKTKFKKPLKMSSEDEQNFNAAKECHICGKKYTNEDIRVRDHCHITGKYRGSAHEDCNLKLRISSEKFKLPVIF</sequence>
<dbReference type="InterPro" id="IPR038563">
    <property type="entry name" value="Endonuclease_7_sf"/>
</dbReference>
<dbReference type="Pfam" id="PF02945">
    <property type="entry name" value="Endonuclease_7"/>
    <property type="match status" value="1"/>
</dbReference>
<evidence type="ECO:0000313" key="2">
    <source>
        <dbReference type="Proteomes" id="UP001159427"/>
    </source>
</evidence>
<dbReference type="Proteomes" id="UP001159427">
    <property type="component" value="Unassembled WGS sequence"/>
</dbReference>
<organism evidence="1 2">
    <name type="scientific">Porites evermanni</name>
    <dbReference type="NCBI Taxonomy" id="104178"/>
    <lineage>
        <taxon>Eukaryota</taxon>
        <taxon>Metazoa</taxon>
        <taxon>Cnidaria</taxon>
        <taxon>Anthozoa</taxon>
        <taxon>Hexacorallia</taxon>
        <taxon>Scleractinia</taxon>
        <taxon>Fungiina</taxon>
        <taxon>Poritidae</taxon>
        <taxon>Porites</taxon>
    </lineage>
</organism>
<gene>
    <name evidence="1" type="ORF">PEVE_00041611</name>
</gene>
<dbReference type="EMBL" id="CALNXI010000797">
    <property type="protein sequence ID" value="CAH3140170.1"/>
    <property type="molecule type" value="Genomic_DNA"/>
</dbReference>
<comment type="caution">
    <text evidence="1">The sequence shown here is derived from an EMBL/GenBank/DDBJ whole genome shotgun (WGS) entry which is preliminary data.</text>
</comment>
<proteinExistence type="predicted"/>
<name>A0ABN8PB82_9CNID</name>